<protein>
    <submittedName>
        <fullName evidence="2">Uncharacterized protein</fullName>
    </submittedName>
</protein>
<comment type="caution">
    <text evidence="2">The sequence shown here is derived from an EMBL/GenBank/DDBJ whole genome shotgun (WGS) entry which is preliminary data.</text>
</comment>
<evidence type="ECO:0000313" key="2">
    <source>
        <dbReference type="EMBL" id="MCH92186.1"/>
    </source>
</evidence>
<name>A0A392MXB5_9FABA</name>
<evidence type="ECO:0000256" key="1">
    <source>
        <dbReference type="SAM" id="MobiDB-lite"/>
    </source>
</evidence>
<evidence type="ECO:0000313" key="3">
    <source>
        <dbReference type="Proteomes" id="UP000265520"/>
    </source>
</evidence>
<feature type="non-terminal residue" evidence="2">
    <location>
        <position position="64"/>
    </location>
</feature>
<keyword evidence="3" id="KW-1185">Reference proteome</keyword>
<dbReference type="EMBL" id="LXQA010022091">
    <property type="protein sequence ID" value="MCH92186.1"/>
    <property type="molecule type" value="Genomic_DNA"/>
</dbReference>
<organism evidence="2 3">
    <name type="scientific">Trifolium medium</name>
    <dbReference type="NCBI Taxonomy" id="97028"/>
    <lineage>
        <taxon>Eukaryota</taxon>
        <taxon>Viridiplantae</taxon>
        <taxon>Streptophyta</taxon>
        <taxon>Embryophyta</taxon>
        <taxon>Tracheophyta</taxon>
        <taxon>Spermatophyta</taxon>
        <taxon>Magnoliopsida</taxon>
        <taxon>eudicotyledons</taxon>
        <taxon>Gunneridae</taxon>
        <taxon>Pentapetalae</taxon>
        <taxon>rosids</taxon>
        <taxon>fabids</taxon>
        <taxon>Fabales</taxon>
        <taxon>Fabaceae</taxon>
        <taxon>Papilionoideae</taxon>
        <taxon>50 kb inversion clade</taxon>
        <taxon>NPAAA clade</taxon>
        <taxon>Hologalegina</taxon>
        <taxon>IRL clade</taxon>
        <taxon>Trifolieae</taxon>
        <taxon>Trifolium</taxon>
    </lineage>
</organism>
<dbReference type="Proteomes" id="UP000265520">
    <property type="component" value="Unassembled WGS sequence"/>
</dbReference>
<feature type="compositionally biased region" description="Basic and acidic residues" evidence="1">
    <location>
        <begin position="1"/>
        <end position="10"/>
    </location>
</feature>
<dbReference type="AlphaFoldDB" id="A0A392MXB5"/>
<proteinExistence type="predicted"/>
<feature type="region of interest" description="Disordered" evidence="1">
    <location>
        <begin position="1"/>
        <end position="64"/>
    </location>
</feature>
<reference evidence="2 3" key="1">
    <citation type="journal article" date="2018" name="Front. Plant Sci.">
        <title>Red Clover (Trifolium pratense) and Zigzag Clover (T. medium) - A Picture of Genomic Similarities and Differences.</title>
        <authorList>
            <person name="Dluhosova J."/>
            <person name="Istvanek J."/>
            <person name="Nedelnik J."/>
            <person name="Repkova J."/>
        </authorList>
    </citation>
    <scope>NUCLEOTIDE SEQUENCE [LARGE SCALE GENOMIC DNA]</scope>
    <source>
        <strain evidence="3">cv. 10/8</strain>
        <tissue evidence="2">Leaf</tissue>
    </source>
</reference>
<accession>A0A392MXB5</accession>
<sequence length="64" mass="6890">MTGRSRETHGNKPINKNCLQKAGRGTQGKPPISKNCPRVLPGSLAIANNRMRQQKAPSAVQKAP</sequence>